<dbReference type="Gene3D" id="3.60.110.10">
    <property type="entry name" value="Carbon-nitrogen hydrolase"/>
    <property type="match status" value="1"/>
</dbReference>
<organism evidence="1 2">
    <name type="scientific">Myroides marinus</name>
    <dbReference type="NCBI Taxonomy" id="703342"/>
    <lineage>
        <taxon>Bacteria</taxon>
        <taxon>Pseudomonadati</taxon>
        <taxon>Bacteroidota</taxon>
        <taxon>Flavobacteriia</taxon>
        <taxon>Flavobacteriales</taxon>
        <taxon>Flavobacteriaceae</taxon>
        <taxon>Myroides</taxon>
    </lineage>
</organism>
<dbReference type="GeneID" id="82258916"/>
<accession>A0A1H6YRJ2</accession>
<protein>
    <recommendedName>
        <fullName evidence="3">CN hydrolase domain-containing protein</fullName>
    </recommendedName>
</protein>
<gene>
    <name evidence="1" type="ORF">SAMN04488018_1492</name>
</gene>
<proteinExistence type="predicted"/>
<dbReference type="AlphaFoldDB" id="A0A1H6YRJ2"/>
<sequence length="420" mass="49504">MPYYIQFHEVNIYRIIFVVSNLSLKLKVENDDVFDFKTSELVNRIIEDNPKGENSKGENSKDVVNSIPKDSFLWYYIINYCWKSSFGEEKYKELETAFFVIDEYEKNGVRINNIVIRGDNVDEFFDERIDKKVAIANIKVHDSDMMNSVFNKPNVRKERRQRLFNLINEADKNRADLIVFPECSIPYSWIRLLGERSHKRYLAIVAGLEHWVNSKGLVFNFLVTILPFKFGNYTTSFVRIRLKNHYSHFERHQLTGYRLLIPNDISNVKPSYDLFHFRNVYFSVYNCFELADINHRALFKGKVDFIVASEYNKDTKYFSDVAGSWVRDIHTYFVQVNSSDFGDSRISQPSKSDFMNTVHVKGGENSVTLVGTLKIRNLRSFQFKEYHLQKECSTLLKPTPPDFDRKDVEARINNIEFKFK</sequence>
<evidence type="ECO:0000313" key="2">
    <source>
        <dbReference type="Proteomes" id="UP000183077"/>
    </source>
</evidence>
<name>A0A1H6YRJ2_9FLAO</name>
<dbReference type="RefSeq" id="WP_074748522.1">
    <property type="nucleotide sequence ID" value="NZ_FNYS01000049.1"/>
</dbReference>
<dbReference type="InterPro" id="IPR036526">
    <property type="entry name" value="C-N_Hydrolase_sf"/>
</dbReference>
<dbReference type="SUPFAM" id="SSF56317">
    <property type="entry name" value="Carbon-nitrogen hydrolase"/>
    <property type="match status" value="1"/>
</dbReference>
<reference evidence="1 2" key="1">
    <citation type="submission" date="2016-10" db="EMBL/GenBank/DDBJ databases">
        <authorList>
            <person name="de Groot N.N."/>
        </authorList>
    </citation>
    <scope>NUCLEOTIDE SEQUENCE [LARGE SCALE GENOMIC DNA]</scope>
    <source>
        <strain evidence="1 2">DSM 23048</strain>
    </source>
</reference>
<dbReference type="EMBL" id="FNYS01000049">
    <property type="protein sequence ID" value="SEJ43938.1"/>
    <property type="molecule type" value="Genomic_DNA"/>
</dbReference>
<evidence type="ECO:0000313" key="1">
    <source>
        <dbReference type="EMBL" id="SEJ43938.1"/>
    </source>
</evidence>
<dbReference type="Proteomes" id="UP000183077">
    <property type="component" value="Unassembled WGS sequence"/>
</dbReference>
<evidence type="ECO:0008006" key="3">
    <source>
        <dbReference type="Google" id="ProtNLM"/>
    </source>
</evidence>